<comment type="similarity">
    <text evidence="2">Belongs to the monovalent cation:proton antiporter 2 (CPA2) transporter (TC 2.A.37) family.</text>
</comment>
<comment type="caution">
    <text evidence="10">The sequence shown here is derived from an EMBL/GenBank/DDBJ whole genome shotgun (WGS) entry which is preliminary data.</text>
</comment>
<dbReference type="InterPro" id="IPR006037">
    <property type="entry name" value="RCK_C"/>
</dbReference>
<keyword evidence="6 7" id="KW-0472">Membrane</keyword>
<feature type="transmembrane region" description="Helical" evidence="7">
    <location>
        <begin position="63"/>
        <end position="81"/>
    </location>
</feature>
<keyword evidence="4 7" id="KW-0812">Transmembrane</keyword>
<feature type="transmembrane region" description="Helical" evidence="7">
    <location>
        <begin position="119"/>
        <end position="139"/>
    </location>
</feature>
<dbReference type="Proteomes" id="UP000183940">
    <property type="component" value="Unassembled WGS sequence"/>
</dbReference>
<evidence type="ECO:0000256" key="7">
    <source>
        <dbReference type="SAM" id="Phobius"/>
    </source>
</evidence>
<dbReference type="PROSITE" id="PS51201">
    <property type="entry name" value="RCK_N"/>
    <property type="match status" value="1"/>
</dbReference>
<sequence>MAADHHFILDLTLVLGASALGGYVATRLRQPVLLGYLVSGFVVGPFGLQLLAETEQIKPLAEIGVAFLLFALGVEFSLAELKRVKEIAIQGSLLQIGLTLSLVAIASTVLGWVSGWTQGIFLGSILSLSSTAVVLKTLTERGEVNTLHGQVMLAILIAQDLALGFMLAILPALDSPEHVWPTLGAALLKVSIFLGLAIALGRWVVPPLIKSIARTESSELFLLTTIALCLSVALVTAHLGLSIEMGAFVAGLMMAEIDYADQALAKVLPLRDTFASLFFASIGMLIDPQILLDNFGIILGLVLMVMFGKALIIFPIVLKFGYSLKTAAIAALGLNQIGEFSFVLALEGFDLGLLTEEKYLLILGTTAITLILTPISIRFAPRLAQFMDKIPGLNQLLRQQEIKALSLPETIKNHVVIAGYGRVGQALIRILHNQGHPLLVIDNSEAAIQRLRHQNIPYIFGDADSELVLGKAHLETAKALAITLPDPGTTRLLLKHALEFAPELDVVARSHNNSEIDVLTQLGAQEVVQPEFEAALEMGAHLLSTLGESQWAIQSVIQAIHRDHYRSVRPENLVGLQQKWLDDATESLHHEWVKLSETSSLDWMTLSETDIRHLTGVTVMAIQQGDDRVYYPKNKMTLRSGDQLLVVGKPEEILAFRDLVEGRSALAEGISHWLTLSELSPLIMLTPRDIWQKYQVVIQAVRRHGKLYNPVDSAMQLEADDCLLLRGESDRIQDAIADDILLNPNELN</sequence>
<dbReference type="GO" id="GO:0015297">
    <property type="term" value="F:antiporter activity"/>
    <property type="evidence" value="ECO:0007669"/>
    <property type="project" value="InterPro"/>
</dbReference>
<organism evidence="10 11">
    <name type="scientific">Roseofilum reptotaenium AO1-A</name>
    <dbReference type="NCBI Taxonomy" id="1925591"/>
    <lineage>
        <taxon>Bacteria</taxon>
        <taxon>Bacillati</taxon>
        <taxon>Cyanobacteriota</taxon>
        <taxon>Cyanophyceae</taxon>
        <taxon>Desertifilales</taxon>
        <taxon>Desertifilaceae</taxon>
        <taxon>Roseofilum</taxon>
    </lineage>
</organism>
<feature type="transmembrane region" description="Helical" evidence="7">
    <location>
        <begin position="358"/>
        <end position="380"/>
    </location>
</feature>
<feature type="transmembrane region" description="Helical" evidence="7">
    <location>
        <begin position="297"/>
        <end position="318"/>
    </location>
</feature>
<evidence type="ECO:0000256" key="6">
    <source>
        <dbReference type="ARBA" id="ARBA00023136"/>
    </source>
</evidence>
<dbReference type="GO" id="GO:0016020">
    <property type="term" value="C:membrane"/>
    <property type="evidence" value="ECO:0007669"/>
    <property type="project" value="UniProtKB-SubCell"/>
</dbReference>
<dbReference type="PANTHER" id="PTHR42751">
    <property type="entry name" value="SODIUM/HYDROGEN EXCHANGER FAMILY/TRKA DOMAIN PROTEIN"/>
    <property type="match status" value="1"/>
</dbReference>
<dbReference type="InterPro" id="IPR006153">
    <property type="entry name" value="Cation/H_exchanger_TM"/>
</dbReference>
<name>A0A1L9QSL5_9CYAN</name>
<dbReference type="Gene3D" id="3.30.70.1450">
    <property type="entry name" value="Regulator of K+ conductance, C-terminal domain"/>
    <property type="match status" value="2"/>
</dbReference>
<dbReference type="InterPro" id="IPR036291">
    <property type="entry name" value="NAD(P)-bd_dom_sf"/>
</dbReference>
<reference evidence="10" key="1">
    <citation type="submission" date="2016-10" db="EMBL/GenBank/DDBJ databases">
        <title>CRISPR-Cas defence system in Roseofilum reptotaenium: evidence of a bacteriophage-cyanobacterium arms race in the coral black band disease.</title>
        <authorList>
            <person name="Buerger P."/>
            <person name="Wood-Charlson E.M."/>
            <person name="Weynberg K.D."/>
            <person name="Willis B."/>
            <person name="Van Oppen M.J."/>
        </authorList>
    </citation>
    <scope>NUCLEOTIDE SEQUENCE [LARGE SCALE GENOMIC DNA]</scope>
    <source>
        <strain evidence="10">AO1-A</strain>
    </source>
</reference>
<protein>
    <submittedName>
        <fullName evidence="10">Sodium:calcium exchanger</fullName>
    </submittedName>
</protein>
<evidence type="ECO:0000256" key="5">
    <source>
        <dbReference type="ARBA" id="ARBA00022989"/>
    </source>
</evidence>
<dbReference type="InterPro" id="IPR038770">
    <property type="entry name" value="Na+/solute_symporter_sf"/>
</dbReference>
<comment type="subcellular location">
    <subcellularLocation>
        <location evidence="1">Membrane</location>
        <topology evidence="1">Multi-pass membrane protein</topology>
    </subcellularLocation>
</comment>
<dbReference type="AlphaFoldDB" id="A0A1L9QSL5"/>
<dbReference type="SUPFAM" id="SSF51735">
    <property type="entry name" value="NAD(P)-binding Rossmann-fold domains"/>
    <property type="match status" value="1"/>
</dbReference>
<evidence type="ECO:0000313" key="10">
    <source>
        <dbReference type="EMBL" id="OJJ25653.1"/>
    </source>
</evidence>
<feature type="transmembrane region" description="Helical" evidence="7">
    <location>
        <begin position="179"/>
        <end position="200"/>
    </location>
</feature>
<accession>A0A1L9QSL5</accession>
<dbReference type="STRING" id="1925591.BI308_10020"/>
<feature type="domain" description="RCK N-terminal" evidence="8">
    <location>
        <begin position="412"/>
        <end position="529"/>
    </location>
</feature>
<dbReference type="SUPFAM" id="SSF116726">
    <property type="entry name" value="TrkA C-terminal domain-like"/>
    <property type="match status" value="2"/>
</dbReference>
<feature type="transmembrane region" description="Helical" evidence="7">
    <location>
        <begin position="6"/>
        <end position="25"/>
    </location>
</feature>
<evidence type="ECO:0000259" key="9">
    <source>
        <dbReference type="PROSITE" id="PS51202"/>
    </source>
</evidence>
<proteinExistence type="inferred from homology"/>
<feature type="transmembrane region" description="Helical" evidence="7">
    <location>
        <begin position="220"/>
        <end position="239"/>
    </location>
</feature>
<dbReference type="GO" id="GO:0008324">
    <property type="term" value="F:monoatomic cation transmembrane transporter activity"/>
    <property type="evidence" value="ECO:0007669"/>
    <property type="project" value="InterPro"/>
</dbReference>
<feature type="domain" description="RCK C-terminal" evidence="9">
    <location>
        <begin position="578"/>
        <end position="662"/>
    </location>
</feature>
<gene>
    <name evidence="10" type="ORF">BI308_10020</name>
</gene>
<dbReference type="Gene3D" id="1.20.1530.20">
    <property type="match status" value="1"/>
</dbReference>
<dbReference type="PANTHER" id="PTHR42751:SF3">
    <property type="entry name" value="SODIUM_GLUTAMATE SYMPORTER"/>
    <property type="match status" value="1"/>
</dbReference>
<keyword evidence="5 7" id="KW-1133">Transmembrane helix</keyword>
<dbReference type="InterPro" id="IPR036721">
    <property type="entry name" value="RCK_C_sf"/>
</dbReference>
<evidence type="ECO:0000313" key="11">
    <source>
        <dbReference type="Proteomes" id="UP000183940"/>
    </source>
</evidence>
<dbReference type="InterPro" id="IPR003148">
    <property type="entry name" value="RCK_N"/>
</dbReference>
<feature type="transmembrane region" description="Helical" evidence="7">
    <location>
        <begin position="93"/>
        <end position="113"/>
    </location>
</feature>
<dbReference type="GO" id="GO:0006813">
    <property type="term" value="P:potassium ion transport"/>
    <property type="evidence" value="ECO:0007669"/>
    <property type="project" value="InterPro"/>
</dbReference>
<evidence type="ECO:0000259" key="8">
    <source>
        <dbReference type="PROSITE" id="PS51201"/>
    </source>
</evidence>
<feature type="transmembrane region" description="Helical" evidence="7">
    <location>
        <begin position="151"/>
        <end position="173"/>
    </location>
</feature>
<dbReference type="Pfam" id="PF02254">
    <property type="entry name" value="TrkA_N"/>
    <property type="match status" value="1"/>
</dbReference>
<feature type="transmembrane region" description="Helical" evidence="7">
    <location>
        <begin position="32"/>
        <end position="51"/>
    </location>
</feature>
<evidence type="ECO:0000256" key="2">
    <source>
        <dbReference type="ARBA" id="ARBA00005551"/>
    </source>
</evidence>
<evidence type="ECO:0000256" key="4">
    <source>
        <dbReference type="ARBA" id="ARBA00022692"/>
    </source>
</evidence>
<dbReference type="PROSITE" id="PS51202">
    <property type="entry name" value="RCK_C"/>
    <property type="match status" value="1"/>
</dbReference>
<keyword evidence="11" id="KW-1185">Reference proteome</keyword>
<dbReference type="EMBL" id="MLAW01000014">
    <property type="protein sequence ID" value="OJJ25653.1"/>
    <property type="molecule type" value="Genomic_DNA"/>
</dbReference>
<dbReference type="Gene3D" id="3.40.50.720">
    <property type="entry name" value="NAD(P)-binding Rossmann-like Domain"/>
    <property type="match status" value="1"/>
</dbReference>
<keyword evidence="3" id="KW-0813">Transport</keyword>
<evidence type="ECO:0000256" key="1">
    <source>
        <dbReference type="ARBA" id="ARBA00004141"/>
    </source>
</evidence>
<dbReference type="Pfam" id="PF00999">
    <property type="entry name" value="Na_H_Exchanger"/>
    <property type="match status" value="1"/>
</dbReference>
<dbReference type="Pfam" id="PF02080">
    <property type="entry name" value="TrkA_C"/>
    <property type="match status" value="1"/>
</dbReference>
<dbReference type="GO" id="GO:1902600">
    <property type="term" value="P:proton transmembrane transport"/>
    <property type="evidence" value="ECO:0007669"/>
    <property type="project" value="InterPro"/>
</dbReference>
<evidence type="ECO:0000256" key="3">
    <source>
        <dbReference type="ARBA" id="ARBA00022448"/>
    </source>
</evidence>